<accession>A0A8J6PLS7</accession>
<reference evidence="1" key="1">
    <citation type="submission" date="2020-09" db="EMBL/GenBank/DDBJ databases">
        <title>Taishania pollutisoli gen. nov., sp. nov., Isolated from Tetrabromobisphenol A-Contaminated Soil.</title>
        <authorList>
            <person name="Chen Q."/>
        </authorList>
    </citation>
    <scope>NUCLEOTIDE SEQUENCE</scope>
    <source>
        <strain evidence="1">CZZ-1</strain>
    </source>
</reference>
<evidence type="ECO:0000313" key="1">
    <source>
        <dbReference type="EMBL" id="MBC9813110.1"/>
    </source>
</evidence>
<dbReference type="InterPro" id="IPR011467">
    <property type="entry name" value="DUF1573"/>
</dbReference>
<dbReference type="PANTHER" id="PTHR37833:SF1">
    <property type="entry name" value="SIGNAL PEPTIDE PROTEIN"/>
    <property type="match status" value="1"/>
</dbReference>
<dbReference type="Gene3D" id="2.60.40.10">
    <property type="entry name" value="Immunoglobulins"/>
    <property type="match status" value="1"/>
</dbReference>
<protein>
    <submittedName>
        <fullName evidence="1">DUF1573 domain-containing protein</fullName>
    </submittedName>
</protein>
<comment type="caution">
    <text evidence="1">The sequence shown here is derived from an EMBL/GenBank/DDBJ whole genome shotgun (WGS) entry which is preliminary data.</text>
</comment>
<dbReference type="EMBL" id="JACVEL010000008">
    <property type="protein sequence ID" value="MBC9813110.1"/>
    <property type="molecule type" value="Genomic_DNA"/>
</dbReference>
<dbReference type="InterPro" id="IPR013783">
    <property type="entry name" value="Ig-like_fold"/>
</dbReference>
<dbReference type="Proteomes" id="UP000652681">
    <property type="component" value="Unassembled WGS sequence"/>
</dbReference>
<name>A0A8J6PLS7_9FLAO</name>
<organism evidence="1 2">
    <name type="scientific">Taishania pollutisoli</name>
    <dbReference type="NCBI Taxonomy" id="2766479"/>
    <lineage>
        <taxon>Bacteria</taxon>
        <taxon>Pseudomonadati</taxon>
        <taxon>Bacteroidota</taxon>
        <taxon>Flavobacteriia</taxon>
        <taxon>Flavobacteriales</taxon>
        <taxon>Crocinitomicaceae</taxon>
        <taxon>Taishania</taxon>
    </lineage>
</organism>
<dbReference type="RefSeq" id="WP_163491898.1">
    <property type="nucleotide sequence ID" value="NZ_JACVEL010000008.1"/>
</dbReference>
<dbReference type="PANTHER" id="PTHR37833">
    <property type="entry name" value="LIPOPROTEIN-RELATED"/>
    <property type="match status" value="1"/>
</dbReference>
<gene>
    <name evidence="1" type="ORF">H9Y05_11600</name>
</gene>
<proteinExistence type="predicted"/>
<dbReference type="AlphaFoldDB" id="A0A8J6PLS7"/>
<dbReference type="Pfam" id="PF07610">
    <property type="entry name" value="DUF1573"/>
    <property type="match status" value="1"/>
</dbReference>
<sequence length="147" mass="15687">MKKGIVAFVMAVAGVFSVHHTNAQEVVNGPKIEFKKDVHDYGELKYGANGTYTFDFKNTGNAPLIISNAKGSCNCTVPSWPKEPINPGETGKITVHYDTKRSGVINKSVTITSNAANDPSKILRIKGNVGNKPETTVPVKTVGASVN</sequence>
<keyword evidence="2" id="KW-1185">Reference proteome</keyword>
<evidence type="ECO:0000313" key="2">
    <source>
        <dbReference type="Proteomes" id="UP000652681"/>
    </source>
</evidence>